<reference evidence="2 3" key="1">
    <citation type="submission" date="2016-10" db="EMBL/GenBank/DDBJ databases">
        <authorList>
            <person name="de Groot N.N."/>
        </authorList>
    </citation>
    <scope>NUCLEOTIDE SEQUENCE [LARGE SCALE GENOMIC DNA]</scope>
    <source>
        <strain evidence="2 3">DSM 44215</strain>
    </source>
</reference>
<organism evidence="2 3">
    <name type="scientific">Gordonia westfalica</name>
    <dbReference type="NCBI Taxonomy" id="158898"/>
    <lineage>
        <taxon>Bacteria</taxon>
        <taxon>Bacillati</taxon>
        <taxon>Actinomycetota</taxon>
        <taxon>Actinomycetes</taxon>
        <taxon>Mycobacteriales</taxon>
        <taxon>Gordoniaceae</taxon>
        <taxon>Gordonia</taxon>
    </lineage>
</organism>
<dbReference type="SUPFAM" id="SSF103084">
    <property type="entry name" value="Holliday junction resolvase RusA"/>
    <property type="match status" value="1"/>
</dbReference>
<evidence type="ECO:0000313" key="3">
    <source>
        <dbReference type="Proteomes" id="UP000183180"/>
    </source>
</evidence>
<protein>
    <submittedName>
        <fullName evidence="2">Uncharacterized protein</fullName>
    </submittedName>
</protein>
<dbReference type="AlphaFoldDB" id="A0A1H2DQ46"/>
<dbReference type="STRING" id="158898.SAMN04488548_10927"/>
<evidence type="ECO:0000313" key="2">
    <source>
        <dbReference type="EMBL" id="SDT84498.1"/>
    </source>
</evidence>
<feature type="region of interest" description="Disordered" evidence="1">
    <location>
        <begin position="102"/>
        <end position="130"/>
    </location>
</feature>
<gene>
    <name evidence="2" type="ORF">SAMN04488548_10927</name>
</gene>
<proteinExistence type="predicted"/>
<name>A0A1H2DQ46_9ACTN</name>
<accession>A0A1H2DQ46</accession>
<dbReference type="GO" id="GO:0000287">
    <property type="term" value="F:magnesium ion binding"/>
    <property type="evidence" value="ECO:0007669"/>
    <property type="project" value="InterPro"/>
</dbReference>
<evidence type="ECO:0000256" key="1">
    <source>
        <dbReference type="SAM" id="MobiDB-lite"/>
    </source>
</evidence>
<dbReference type="Proteomes" id="UP000183180">
    <property type="component" value="Unassembled WGS sequence"/>
</dbReference>
<dbReference type="InterPro" id="IPR036614">
    <property type="entry name" value="RusA-like_sf"/>
</dbReference>
<dbReference type="Gene3D" id="3.30.1330.70">
    <property type="entry name" value="Holliday junction resolvase RusA"/>
    <property type="match status" value="1"/>
</dbReference>
<dbReference type="EMBL" id="FNLM01000009">
    <property type="protein sequence ID" value="SDT84498.1"/>
    <property type="molecule type" value="Genomic_DNA"/>
</dbReference>
<dbReference type="GO" id="GO:0006310">
    <property type="term" value="P:DNA recombination"/>
    <property type="evidence" value="ECO:0007669"/>
    <property type="project" value="InterPro"/>
</dbReference>
<dbReference type="GO" id="GO:0006281">
    <property type="term" value="P:DNA repair"/>
    <property type="evidence" value="ECO:0007669"/>
    <property type="project" value="InterPro"/>
</dbReference>
<sequence length="232" mass="25399">MSVIVELPYARPPLTENQRMHWRKKAAVVASVRQAVYVLARNARVPQNCAHVDVSLHYTPRDVRRRDADNLVPTLKAACDGLVDAGLVADDTPDLMTKQMPTIHPAEKGSGAGCGSNYTSRRRSDRPACSLPHPTRLVLRVPTRLSSTRLVWTRMPRGGVVSRPVQSMVNVDARNYPAHTAAVRSRLAGTNHAGQIAAECPCGSTFDVGYERFHTPAFQAHPTATLHDQGDP</sequence>